<keyword evidence="6" id="KW-1185">Reference proteome</keyword>
<dbReference type="EMBL" id="JAEHOC010000046">
    <property type="protein sequence ID" value="KAG2426614.1"/>
    <property type="molecule type" value="Genomic_DNA"/>
</dbReference>
<evidence type="ECO:0000259" key="4">
    <source>
        <dbReference type="PROSITE" id="PS50892"/>
    </source>
</evidence>
<dbReference type="Proteomes" id="UP000650467">
    <property type="component" value="Unassembled WGS sequence"/>
</dbReference>
<dbReference type="AlphaFoldDB" id="A0A835VV39"/>
<evidence type="ECO:0000313" key="6">
    <source>
        <dbReference type="Proteomes" id="UP000650467"/>
    </source>
</evidence>
<reference evidence="5" key="1">
    <citation type="journal article" date="2020" name="bioRxiv">
        <title>Comparative genomics of Chlamydomonas.</title>
        <authorList>
            <person name="Craig R.J."/>
            <person name="Hasan A.R."/>
            <person name="Ness R.W."/>
            <person name="Keightley P.D."/>
        </authorList>
    </citation>
    <scope>NUCLEOTIDE SEQUENCE</scope>
    <source>
        <strain evidence="5">SAG 7.73</strain>
    </source>
</reference>
<dbReference type="InterPro" id="IPR016444">
    <property type="entry name" value="Synaptobrevin/VAMP"/>
</dbReference>
<feature type="transmembrane region" description="Helical" evidence="3">
    <location>
        <begin position="147"/>
        <end position="171"/>
    </location>
</feature>
<evidence type="ECO:0000256" key="1">
    <source>
        <dbReference type="PROSITE-ProRule" id="PRU00290"/>
    </source>
</evidence>
<dbReference type="SUPFAM" id="SSF58038">
    <property type="entry name" value="SNARE fusion complex"/>
    <property type="match status" value="1"/>
</dbReference>
<feature type="region of interest" description="Disordered" evidence="2">
    <location>
        <begin position="52"/>
        <end position="77"/>
    </location>
</feature>
<gene>
    <name evidence="5" type="ORF">HXX76_012929</name>
</gene>
<dbReference type="CDD" id="cd15843">
    <property type="entry name" value="R-SNARE"/>
    <property type="match status" value="1"/>
</dbReference>
<evidence type="ECO:0000313" key="5">
    <source>
        <dbReference type="EMBL" id="KAG2426614.1"/>
    </source>
</evidence>
<evidence type="ECO:0000256" key="3">
    <source>
        <dbReference type="SAM" id="Phobius"/>
    </source>
</evidence>
<accession>A0A835VV39</accession>
<feature type="region of interest" description="Disordered" evidence="2">
    <location>
        <begin position="171"/>
        <end position="193"/>
    </location>
</feature>
<feature type="compositionally biased region" description="Pro residues" evidence="2">
    <location>
        <begin position="173"/>
        <end position="182"/>
    </location>
</feature>
<feature type="compositionally biased region" description="Basic residues" evidence="2">
    <location>
        <begin position="184"/>
        <end position="193"/>
    </location>
</feature>
<protein>
    <recommendedName>
        <fullName evidence="4">V-SNARE coiled-coil homology domain-containing protein</fullName>
    </recommendedName>
</protein>
<name>A0A835VV39_CHLIN</name>
<keyword evidence="3" id="KW-0812">Transmembrane</keyword>
<dbReference type="PROSITE" id="PS50892">
    <property type="entry name" value="V_SNARE"/>
    <property type="match status" value="1"/>
</dbReference>
<dbReference type="PANTHER" id="PTHR45701">
    <property type="entry name" value="SYNAPTOBREVIN FAMILY MEMBER"/>
    <property type="match status" value="1"/>
</dbReference>
<feature type="compositionally biased region" description="Pro residues" evidence="2">
    <location>
        <begin position="59"/>
        <end position="76"/>
    </location>
</feature>
<keyword evidence="3" id="KW-1133">Transmembrane helix</keyword>
<evidence type="ECO:0000256" key="2">
    <source>
        <dbReference type="SAM" id="MobiDB-lite"/>
    </source>
</evidence>
<keyword evidence="1" id="KW-0175">Coiled coil</keyword>
<comment type="caution">
    <text evidence="5">The sequence shown here is derived from an EMBL/GenBank/DDBJ whole genome shotgun (WGS) entry which is preliminary data.</text>
</comment>
<keyword evidence="3" id="KW-0472">Membrane</keyword>
<sequence length="193" mass="21199">MPTQKAKNARAAQQEPRPGAPPEADISTTKTVVKKIVLGVLKLRRRLHRKLKKVVAKPAKPPPAAPPAAIPPLPPPAREEDKLALVAMKQVEEVTEAARQRTTELLNRGEKLEALSLKSEELMQASQDFEKCRVKLMKSKWWDRLKMGAAVAAGVIAAAAVAAVCVARRAVRTPPPGRPSPPIRRSRYSRYAY</sequence>
<dbReference type="Gene3D" id="1.20.5.110">
    <property type="match status" value="1"/>
</dbReference>
<feature type="domain" description="V-SNARE coiled-coil homology" evidence="4">
    <location>
        <begin position="83"/>
        <end position="143"/>
    </location>
</feature>
<feature type="region of interest" description="Disordered" evidence="2">
    <location>
        <begin position="1"/>
        <end position="28"/>
    </location>
</feature>
<dbReference type="InterPro" id="IPR042855">
    <property type="entry name" value="V_SNARE_CC"/>
</dbReference>
<organism evidence="5 6">
    <name type="scientific">Chlamydomonas incerta</name>
    <dbReference type="NCBI Taxonomy" id="51695"/>
    <lineage>
        <taxon>Eukaryota</taxon>
        <taxon>Viridiplantae</taxon>
        <taxon>Chlorophyta</taxon>
        <taxon>core chlorophytes</taxon>
        <taxon>Chlorophyceae</taxon>
        <taxon>CS clade</taxon>
        <taxon>Chlamydomonadales</taxon>
        <taxon>Chlamydomonadaceae</taxon>
        <taxon>Chlamydomonas</taxon>
    </lineage>
</organism>
<proteinExistence type="predicted"/>
<dbReference type="Pfam" id="PF00957">
    <property type="entry name" value="Synaptobrevin"/>
    <property type="match status" value="1"/>
</dbReference>